<reference evidence="2" key="1">
    <citation type="submission" date="2023-08" db="EMBL/GenBank/DDBJ databases">
        <authorList>
            <person name="Audoor S."/>
            <person name="Bilcke G."/>
        </authorList>
    </citation>
    <scope>NUCLEOTIDE SEQUENCE</scope>
</reference>
<dbReference type="EMBL" id="CAKOGP040001725">
    <property type="protein sequence ID" value="CAJ1947065.1"/>
    <property type="molecule type" value="Genomic_DNA"/>
</dbReference>
<keyword evidence="3" id="KW-1185">Reference proteome</keyword>
<comment type="caution">
    <text evidence="2">The sequence shown here is derived from an EMBL/GenBank/DDBJ whole genome shotgun (WGS) entry which is preliminary data.</text>
</comment>
<name>A0AAD2PTZ2_9STRA</name>
<feature type="region of interest" description="Disordered" evidence="1">
    <location>
        <begin position="31"/>
        <end position="56"/>
    </location>
</feature>
<evidence type="ECO:0000313" key="3">
    <source>
        <dbReference type="Proteomes" id="UP001295423"/>
    </source>
</evidence>
<sequence length="101" mass="11225">MVSNTSSNTICDPTLTMNTGDDSLLHLMQGRNTARTGSSSFSSTQESSPRSNHFRAQDTIRILDEAIKIVTEDDLFFPSNDIFMSTHFPDQDGSSNRPPRQ</sequence>
<protein>
    <submittedName>
        <fullName evidence="2">Uncharacterized protein</fullName>
    </submittedName>
</protein>
<dbReference type="Proteomes" id="UP001295423">
    <property type="component" value="Unassembled WGS sequence"/>
</dbReference>
<accession>A0AAD2PTZ2</accession>
<proteinExistence type="predicted"/>
<feature type="compositionally biased region" description="Low complexity" evidence="1">
    <location>
        <begin position="38"/>
        <end position="51"/>
    </location>
</feature>
<evidence type="ECO:0000313" key="2">
    <source>
        <dbReference type="EMBL" id="CAJ1947065.1"/>
    </source>
</evidence>
<evidence type="ECO:0000256" key="1">
    <source>
        <dbReference type="SAM" id="MobiDB-lite"/>
    </source>
</evidence>
<dbReference type="AlphaFoldDB" id="A0AAD2PTZ2"/>
<feature type="region of interest" description="Disordered" evidence="1">
    <location>
        <begin position="1"/>
        <end position="20"/>
    </location>
</feature>
<organism evidence="2 3">
    <name type="scientific">Cylindrotheca closterium</name>
    <dbReference type="NCBI Taxonomy" id="2856"/>
    <lineage>
        <taxon>Eukaryota</taxon>
        <taxon>Sar</taxon>
        <taxon>Stramenopiles</taxon>
        <taxon>Ochrophyta</taxon>
        <taxon>Bacillariophyta</taxon>
        <taxon>Bacillariophyceae</taxon>
        <taxon>Bacillariophycidae</taxon>
        <taxon>Bacillariales</taxon>
        <taxon>Bacillariaceae</taxon>
        <taxon>Cylindrotheca</taxon>
    </lineage>
</organism>
<gene>
    <name evidence="2" type="ORF">CYCCA115_LOCUS10960</name>
</gene>